<protein>
    <submittedName>
        <fullName evidence="2">Uncharacterized protein</fullName>
    </submittedName>
</protein>
<proteinExistence type="predicted"/>
<feature type="compositionally biased region" description="Polar residues" evidence="1">
    <location>
        <begin position="27"/>
        <end position="59"/>
    </location>
</feature>
<feature type="region of interest" description="Disordered" evidence="1">
    <location>
        <begin position="218"/>
        <end position="246"/>
    </location>
</feature>
<accession>A0ABR1GY72</accession>
<comment type="caution">
    <text evidence="2">The sequence shown here is derived from an EMBL/GenBank/DDBJ whole genome shotgun (WGS) entry which is preliminary data.</text>
</comment>
<feature type="compositionally biased region" description="Basic residues" evidence="1">
    <location>
        <begin position="120"/>
        <end position="133"/>
    </location>
</feature>
<evidence type="ECO:0000313" key="3">
    <source>
        <dbReference type="Proteomes" id="UP001498476"/>
    </source>
</evidence>
<name>A0ABR1GY72_9HYPO</name>
<feature type="compositionally biased region" description="Low complexity" evidence="1">
    <location>
        <begin position="76"/>
        <end position="96"/>
    </location>
</feature>
<sequence>MGIRKHRPAARPLDASWIIESDGAELPQSSSASTMDDGSALSQKDSNPDTIASFNAEQNTADRQRLKAPEASQAHSTGSRSPSPSQSSGGFGPPASADDEASVKSQQGLETTPSREQRPAKARKRRYASKHHSHWLEKAVHDQPHAKSGEPRADSGSPQPQANSSLPDNPHARYYNYVPGNVSAQQQAEYQPWGAAAGKAPSTKSPSIFRPSAYAAEQGCDAPPISPKVQPNYSPFGHDCNPSQLD</sequence>
<feature type="compositionally biased region" description="Polar residues" evidence="1">
    <location>
        <begin position="103"/>
        <end position="112"/>
    </location>
</feature>
<dbReference type="Proteomes" id="UP001498476">
    <property type="component" value="Unassembled WGS sequence"/>
</dbReference>
<feature type="compositionally biased region" description="Polar residues" evidence="1">
    <location>
        <begin position="156"/>
        <end position="167"/>
    </location>
</feature>
<keyword evidence="3" id="KW-1185">Reference proteome</keyword>
<feature type="region of interest" description="Disordered" evidence="1">
    <location>
        <begin position="1"/>
        <end position="180"/>
    </location>
</feature>
<organism evidence="2 3">
    <name type="scientific">Neonectria punicea</name>
    <dbReference type="NCBI Taxonomy" id="979145"/>
    <lineage>
        <taxon>Eukaryota</taxon>
        <taxon>Fungi</taxon>
        <taxon>Dikarya</taxon>
        <taxon>Ascomycota</taxon>
        <taxon>Pezizomycotina</taxon>
        <taxon>Sordariomycetes</taxon>
        <taxon>Hypocreomycetidae</taxon>
        <taxon>Hypocreales</taxon>
        <taxon>Nectriaceae</taxon>
        <taxon>Neonectria</taxon>
    </lineage>
</organism>
<dbReference type="EMBL" id="JAZAVJ010000119">
    <property type="protein sequence ID" value="KAK7413768.1"/>
    <property type="molecule type" value="Genomic_DNA"/>
</dbReference>
<reference evidence="2 3" key="1">
    <citation type="journal article" date="2025" name="Microbiol. Resour. Announc.">
        <title>Draft genome sequences for Neonectria magnoliae and Neonectria punicea, canker pathogens of Liriodendron tulipifera and Acer saccharum in West Virginia.</title>
        <authorList>
            <person name="Petronek H.M."/>
            <person name="Kasson M.T."/>
            <person name="Metheny A.M."/>
            <person name="Stauder C.M."/>
            <person name="Lovett B."/>
            <person name="Lynch S.C."/>
            <person name="Garnas J.R."/>
            <person name="Kasson L.R."/>
            <person name="Stajich J.E."/>
        </authorList>
    </citation>
    <scope>NUCLEOTIDE SEQUENCE [LARGE SCALE GENOMIC DNA]</scope>
    <source>
        <strain evidence="2 3">NRRL 64653</strain>
    </source>
</reference>
<evidence type="ECO:0000256" key="1">
    <source>
        <dbReference type="SAM" id="MobiDB-lite"/>
    </source>
</evidence>
<evidence type="ECO:0000313" key="2">
    <source>
        <dbReference type="EMBL" id="KAK7413768.1"/>
    </source>
</evidence>
<feature type="compositionally biased region" description="Basic and acidic residues" evidence="1">
    <location>
        <begin position="134"/>
        <end position="153"/>
    </location>
</feature>
<gene>
    <name evidence="2" type="ORF">QQX98_007335</name>
</gene>